<feature type="region of interest" description="Disordered" evidence="1">
    <location>
        <begin position="1884"/>
        <end position="1915"/>
    </location>
</feature>
<comment type="caution">
    <text evidence="2">The sequence shown here is derived from an EMBL/GenBank/DDBJ whole genome shotgun (WGS) entry which is preliminary data.</text>
</comment>
<evidence type="ECO:0000313" key="3">
    <source>
        <dbReference type="Proteomes" id="UP000636458"/>
    </source>
</evidence>
<gene>
    <name evidence="2" type="ORF">IV501_08590</name>
</gene>
<keyword evidence="3" id="KW-1185">Reference proteome</keyword>
<feature type="region of interest" description="Disordered" evidence="1">
    <location>
        <begin position="475"/>
        <end position="502"/>
    </location>
</feature>
<feature type="compositionally biased region" description="Basic and acidic residues" evidence="1">
    <location>
        <begin position="485"/>
        <end position="499"/>
    </location>
</feature>
<reference evidence="2" key="1">
    <citation type="submission" date="2021-01" db="EMBL/GenBank/DDBJ databases">
        <title>Lacisediminihabitans sp. nov. strain G11-30, isolated from Antarctic Soil.</title>
        <authorList>
            <person name="Li J."/>
        </authorList>
    </citation>
    <scope>NUCLEOTIDE SEQUENCE</scope>
    <source>
        <strain evidence="2">G11-30</strain>
    </source>
</reference>
<protein>
    <submittedName>
        <fullName evidence="2">Uncharacterized protein</fullName>
    </submittedName>
</protein>
<sequence length="2281" mass="239270">MTQWDDLPDSAKNGGALSALEDALKAGGANGPTPDGDWKVWSKTYRADSLLTLGGFGGIPGGGTPIEFRDPNLTIEIGLHQTSGTDDGGWRVVLTSPVVAVHLPFLSPAKYDEPNARLLPDPSIDHVSMLVGGLKLRLMQLSGQSVQFDFLSASTTGNPVDQIYDLVRMEPPYATVGPEATVGIGFRAAVLDLSSEAGPSGLPAGARAMPNAWQGFYLPEVRVFVQPPGLEDLYITTAARDLYIGVGASAGLTAIFEAEVVNIAELTVSAHVLTKAGKYIPVTIADPTADPAHGTATVPADATLFVDTHGGSGSNTVTIAPDNASIVMGTRANITTDADGTTIQVTVSDAAAGITKHLTVTTTLNTSAAGDGGGGVTALSITPTSTLVPYRMVADSLDPAVVRLEPAPPVTATIAWTSSTVPIIGDSDKSSVTLDVSALTPTHPLSSQLVVTVSGGSAVVSDCYFVFDHPTPAELATPTWARNPDNTRDQKSPARDQHAPSRSYIDAATDLASYLDHDTELTVDGYASYENEQAQYNHDLSDRRLQAALAILHDAGFSKAKAGTAFGAANAHASTNPRTDTAPPPTTPAPPAETDGFWWLARAWAPGAPAANVTANLDVTRQEWGGDNTQKDVTPLKQPQPSCFRRIGVRVEILRDTFIRAEVWGEFDFSKAADQSKPGLGLTDAQHDDNPADGIVDFLVRLRISEDRQSWEVDAEFRAHDKDKDGLYQRKRGDGIPDLVLDAVGALAVLAPLAAAASSLSPAGGGVVALGAVAIGAAGVLETQKLTLYGGELVVADGIVSADGSTGDASAGSKVAVFFDVETSFSFDLKIIRTADGKPMSARYKAIGVAGQWGSAANPDFRPLAVFDPAKGYTIDAPDGSLVATPPLDEILRIFGFKVSRDNPMFVEVQFGIGLELGIVTIDTATVRADFHGSGAPDISISRLSATLDVPGVLHGTGYVAISDAQISGGFDVSVTSVNIRISATLTIHPDPDGGPAIGILFGAAVEFPAPILLGASGLGIYGFLGGMGINFARSYDETAELPALDWAITHLKNDDLFTDQAWHYQKDAYSFGAGLVLGTADGGFTLNLKGVLLISTPGPDITLLALANVFSPTLPELGGDTSATIIAVIDLDFGRGTVLVALRIEYAIGALLSIKIPVTAFFDTNDTSHWYVELGNYEHPATVRVFDSFTGSGYLEVHGDGLSLPTDPPLSSGGLVFAAGFHIEAVLMGSETIGLYFKAAAGFDALFSPDPLYVGGIIEVSGELRLWIISISASAKLVIIYKDATGELYVHGEVHGKVDFFFFSVEGSVELTIGTKPGAEPPPVQDLVTGVGLVTRTIHVLLEGAAVGEPVDGVLAKAAESGNAPVDVPIDAIPVLSFLTLAKTDQANILGGVLGSYAGAPANPWMQLGDHWWRYEVTAVRLTGGVLIPPTPAGGSAASVWWVQKNDAQATSLQLALLNWTPDPHPAAVPYGEALTTTVDHRWGTICSTAAEPASVLWTFDEQPLGPSPTGWVLTGIAWPDAPGTIRTTPVRTRMTVTEPWRIAPAVDALQGTDPAIVLGDAVACYNPSIRDPKTSLSQWSKGQATEFSARGWLTGAAAFTALDAYVAAGGSLYDFPAARQATAWDPATVSAFARAAAATGSRQIVQDAGCFGELLRSPLHDLAEPAPGGGELERKLVEETWAASGFTPDPLADAVAFTAGAAADADGFEDFGVLMLMPRIGLKYGLTVSARTADGSEIETHRVNGQDLVPSPVPIPGRWLDAEGSWADPVSRAGHLAGRLISTEKLVAVYVRLDGLGGKAAHVVTGWDRRRSKAPFPAYYVVAVEALLASETRRYDWDTTTLNNDQQALNTALTQAAGSEPLLTPDTTYAVEIDWQATWVPVTGDDHSPPQGQPPAPTLTPADLPNDHTSTKTQSFRFHTKAQANVPSDVVSDLSPWVLGTIPAKDETGVFTHAGVSLTFSSQRVAALFDAYDLELYAVVHSSSGIHPRLADQPDNPVPQVPLVGGSAYATTIDPYGVTSPWREAAEDLAANLGCLDESRFDHSTFTVTLPYEFEPLTEYLLDVHARNKGAGGTGDIVYRVPFRTGRFADAAELASFVGSSRGEGRGILTPSAFAPLVGSVPGTVLDDAFEHAGLGAPQVPAFPALQVLWSTDTVPQPIAVVVESSEAIVRSRATPQKVDAAPTDADPTHHYWASVPWTWLKVGPAISPAPPGLPDAPVTRIATGPGGTRAIVFLGPNARGTRLRVDLVTDLDGPAGSTEARTPLLSVALVTAPWEEED</sequence>
<feature type="compositionally biased region" description="Pro residues" evidence="1">
    <location>
        <begin position="582"/>
        <end position="591"/>
    </location>
</feature>
<dbReference type="Proteomes" id="UP000636458">
    <property type="component" value="Unassembled WGS sequence"/>
</dbReference>
<accession>A0A934W295</accession>
<proteinExistence type="predicted"/>
<name>A0A934W295_9MICO</name>
<evidence type="ECO:0000313" key="2">
    <source>
        <dbReference type="EMBL" id="MBK4347688.1"/>
    </source>
</evidence>
<evidence type="ECO:0000256" key="1">
    <source>
        <dbReference type="SAM" id="MobiDB-lite"/>
    </source>
</evidence>
<dbReference type="RefSeq" id="WP_200556270.1">
    <property type="nucleotide sequence ID" value="NZ_JAEPES010000003.1"/>
</dbReference>
<organism evidence="2 3">
    <name type="scientific">Lacisediminihabitans changchengi</name>
    <dbReference type="NCBI Taxonomy" id="2787634"/>
    <lineage>
        <taxon>Bacteria</taxon>
        <taxon>Bacillati</taxon>
        <taxon>Actinomycetota</taxon>
        <taxon>Actinomycetes</taxon>
        <taxon>Micrococcales</taxon>
        <taxon>Microbacteriaceae</taxon>
        <taxon>Lacisediminihabitans</taxon>
    </lineage>
</organism>
<dbReference type="EMBL" id="JAEPES010000003">
    <property type="protein sequence ID" value="MBK4347688.1"/>
    <property type="molecule type" value="Genomic_DNA"/>
</dbReference>
<feature type="region of interest" description="Disordered" evidence="1">
    <location>
        <begin position="569"/>
        <end position="594"/>
    </location>
</feature>